<organism evidence="2 3">
    <name type="scientific">Xanthomarina gelatinilytica</name>
    <dbReference type="NCBI Taxonomy" id="1137281"/>
    <lineage>
        <taxon>Bacteria</taxon>
        <taxon>Pseudomonadati</taxon>
        <taxon>Bacteroidota</taxon>
        <taxon>Flavobacteriia</taxon>
        <taxon>Flavobacteriales</taxon>
        <taxon>Flavobacteriaceae</taxon>
        <taxon>Xanthomarina</taxon>
    </lineage>
</organism>
<reference evidence="2 3" key="1">
    <citation type="journal article" date="2018" name="Nat. Biotechnol.">
        <title>A standardized bacterial taxonomy based on genome phylogeny substantially revises the tree of life.</title>
        <authorList>
            <person name="Parks D.H."/>
            <person name="Chuvochina M."/>
            <person name="Waite D.W."/>
            <person name="Rinke C."/>
            <person name="Skarshewski A."/>
            <person name="Chaumeil P.A."/>
            <person name="Hugenholtz P."/>
        </authorList>
    </citation>
    <scope>NUCLEOTIDE SEQUENCE [LARGE SCALE GENOMIC DNA]</scope>
    <source>
        <strain evidence="2">UBA10227</strain>
    </source>
</reference>
<dbReference type="AlphaFoldDB" id="A0A3D6BVZ1"/>
<sequence>MKPFLILIFVALLSTFNSHAQNQVETQPVLTEVVLNAATVHEDDANNVAAKKKDILNAKINSKLKGEVDLFFIADKSKMC</sequence>
<proteinExistence type="predicted"/>
<keyword evidence="1" id="KW-0732">Signal</keyword>
<gene>
    <name evidence="2" type="ORF">DHV22_17130</name>
</gene>
<feature type="signal peptide" evidence="1">
    <location>
        <begin position="1"/>
        <end position="20"/>
    </location>
</feature>
<dbReference type="EMBL" id="DPRK01000271">
    <property type="protein sequence ID" value="HCY83198.1"/>
    <property type="molecule type" value="Genomic_DNA"/>
</dbReference>
<protein>
    <submittedName>
        <fullName evidence="2">Uncharacterized protein</fullName>
    </submittedName>
</protein>
<evidence type="ECO:0000313" key="3">
    <source>
        <dbReference type="Proteomes" id="UP000263268"/>
    </source>
</evidence>
<dbReference type="Proteomes" id="UP000263268">
    <property type="component" value="Unassembled WGS sequence"/>
</dbReference>
<evidence type="ECO:0000256" key="1">
    <source>
        <dbReference type="SAM" id="SignalP"/>
    </source>
</evidence>
<comment type="caution">
    <text evidence="2">The sequence shown here is derived from an EMBL/GenBank/DDBJ whole genome shotgun (WGS) entry which is preliminary data.</text>
</comment>
<accession>A0A3D6BVZ1</accession>
<name>A0A3D6BVZ1_9FLAO</name>
<feature type="chain" id="PRO_5017628758" evidence="1">
    <location>
        <begin position="21"/>
        <end position="80"/>
    </location>
</feature>
<evidence type="ECO:0000313" key="2">
    <source>
        <dbReference type="EMBL" id="HCY83198.1"/>
    </source>
</evidence>